<gene>
    <name evidence="1" type="ORF">AVEN_273601_1</name>
</gene>
<accession>A0A4Y2P091</accession>
<organism evidence="1 2">
    <name type="scientific">Araneus ventricosus</name>
    <name type="common">Orbweaver spider</name>
    <name type="synonym">Epeira ventricosa</name>
    <dbReference type="NCBI Taxonomy" id="182803"/>
    <lineage>
        <taxon>Eukaryota</taxon>
        <taxon>Metazoa</taxon>
        <taxon>Ecdysozoa</taxon>
        <taxon>Arthropoda</taxon>
        <taxon>Chelicerata</taxon>
        <taxon>Arachnida</taxon>
        <taxon>Araneae</taxon>
        <taxon>Araneomorphae</taxon>
        <taxon>Entelegynae</taxon>
        <taxon>Araneoidea</taxon>
        <taxon>Araneidae</taxon>
        <taxon>Araneus</taxon>
    </lineage>
</organism>
<evidence type="ECO:0000313" key="1">
    <source>
        <dbReference type="EMBL" id="GBN44532.1"/>
    </source>
</evidence>
<dbReference type="PANTHER" id="PTHR45823">
    <property type="entry name" value="T-SNARE COILED-COIL HOMOLOGY DOMAIN-CONTAINING PROTEIN"/>
    <property type="match status" value="1"/>
</dbReference>
<dbReference type="AlphaFoldDB" id="A0A4Y2P091"/>
<evidence type="ECO:0000313" key="2">
    <source>
        <dbReference type="Proteomes" id="UP000499080"/>
    </source>
</evidence>
<dbReference type="InterPro" id="IPR001969">
    <property type="entry name" value="Aspartic_peptidase_AS"/>
</dbReference>
<dbReference type="OrthoDB" id="6759373at2759"/>
<name>A0A4Y2P091_ARAVE</name>
<keyword evidence="2" id="KW-1185">Reference proteome</keyword>
<reference evidence="1 2" key="1">
    <citation type="journal article" date="2019" name="Sci. Rep.">
        <title>Orb-weaving spider Araneus ventricosus genome elucidates the spidroin gene catalogue.</title>
        <authorList>
            <person name="Kono N."/>
            <person name="Nakamura H."/>
            <person name="Ohtoshi R."/>
            <person name="Moran D.A.P."/>
            <person name="Shinohara A."/>
            <person name="Yoshida Y."/>
            <person name="Fujiwara M."/>
            <person name="Mori M."/>
            <person name="Tomita M."/>
            <person name="Arakawa K."/>
        </authorList>
    </citation>
    <scope>NUCLEOTIDE SEQUENCE [LARGE SCALE GENOMIC DNA]</scope>
</reference>
<dbReference type="Proteomes" id="UP000499080">
    <property type="component" value="Unassembled WGS sequence"/>
</dbReference>
<dbReference type="GO" id="GO:0006508">
    <property type="term" value="P:proteolysis"/>
    <property type="evidence" value="ECO:0007669"/>
    <property type="project" value="InterPro"/>
</dbReference>
<proteinExistence type="predicted"/>
<dbReference type="GO" id="GO:0004190">
    <property type="term" value="F:aspartic-type endopeptidase activity"/>
    <property type="evidence" value="ECO:0007669"/>
    <property type="project" value="InterPro"/>
</dbReference>
<dbReference type="EMBL" id="BGPR01010148">
    <property type="protein sequence ID" value="GBN44532.1"/>
    <property type="molecule type" value="Genomic_DNA"/>
</dbReference>
<dbReference type="PROSITE" id="PS00141">
    <property type="entry name" value="ASP_PROTEASE"/>
    <property type="match status" value="1"/>
</dbReference>
<sequence length="378" mass="42141">MMAAMKIGQEEMRAAQAGLKQKMEAGWEEMLSGQEEMRSEQEQMEKGQTIKSLTFDGQTSWTVFKTQFDVVSSANGWTDFVKTSQRVASLRGSAAEVLQGIPADKLTVLTTIEKDLESCSGGRHLTHFHRSELKTRLQTSGENLQVLAAHVERLISLAYAECPLDVRESIAVEFFVDALRDEETQLSKRLMDFTDLKSALTYSMKIETAKTASKISLHARSIETEDDIWKERDHKFESLLKALEKLVNSLAAEQKAPRQNPCFKKRHVEKACQANNNQSGKLTCSRLAERKIPTLNKASEEGLKVSALSGGGNGLYLEGSICNIPCLFLVDTGTNVTLLRADLGHKLKERLIYTAPNMTLKTTTGEREKIQGKFYASI</sequence>
<evidence type="ECO:0008006" key="3">
    <source>
        <dbReference type="Google" id="ProtNLM"/>
    </source>
</evidence>
<comment type="caution">
    <text evidence="1">The sequence shown here is derived from an EMBL/GenBank/DDBJ whole genome shotgun (WGS) entry which is preliminary data.</text>
</comment>
<dbReference type="PANTHER" id="PTHR45823:SF1">
    <property type="entry name" value="T-SNARE COILED-COIL HOMOLOGY DOMAIN-CONTAINING PROTEIN"/>
    <property type="match status" value="1"/>
</dbReference>
<protein>
    <recommendedName>
        <fullName evidence="3">Peptidase A2 domain-containing protein</fullName>
    </recommendedName>
</protein>